<proteinExistence type="predicted"/>
<dbReference type="Pfam" id="PF13432">
    <property type="entry name" value="TPR_16"/>
    <property type="match status" value="1"/>
</dbReference>
<dbReference type="InterPro" id="IPR019734">
    <property type="entry name" value="TPR_rpt"/>
</dbReference>
<organism evidence="2">
    <name type="scientific">Nymphaea colorata</name>
    <name type="common">pocket water lily</name>
    <dbReference type="NCBI Taxonomy" id="210225"/>
    <lineage>
        <taxon>Eukaryota</taxon>
        <taxon>Viridiplantae</taxon>
        <taxon>Streptophyta</taxon>
        <taxon>Embryophyta</taxon>
        <taxon>Tracheophyta</taxon>
        <taxon>Spermatophyta</taxon>
        <taxon>Magnoliopsida</taxon>
        <taxon>Nymphaeales</taxon>
        <taxon>Nymphaeaceae</taxon>
        <taxon>Nymphaea</taxon>
    </lineage>
</organism>
<dbReference type="SUPFAM" id="SSF48452">
    <property type="entry name" value="TPR-like"/>
    <property type="match status" value="1"/>
</dbReference>
<dbReference type="Pfam" id="PF14559">
    <property type="entry name" value="TPR_19"/>
    <property type="match status" value="1"/>
</dbReference>
<dbReference type="OrthoDB" id="66906at2759"/>
<gene>
    <name evidence="2" type="ORF">NYM_LOCUS22240</name>
</gene>
<accession>A0A5K1DY73</accession>
<feature type="repeat" description="TPR" evidence="1">
    <location>
        <begin position="140"/>
        <end position="173"/>
    </location>
</feature>
<sequence>MASFPISLHLTTTTTRSRSSSLSFPFLNAPSPFLKIPGPVLFRKAPQTAPLVMAARGGGFPLRESWLTGPLRAFDSLLRRGGVFLTATAVFLGCLSAPFFGNQLSSAIAAPVTVEAPETQTEEEKERYLEEYLDAHPDDVDALKALMEVKIKMGKIPEAISVIDRLITLEPDEKEWPLMRGHVRSYEGDNEGAKQAFEEILAADPLSVEAYHGLVMAASQSQSTHELEGISKRIESAMVLCQKEQRREDARDFRLLMAQIRVVEGRYEEALKIYRELVKEDPKDFRPYLCQGIIYTLLRKKDDAEKQFEKYRRLVPRAHPYARFFDDNVLATKVFSQMAENQSVQR</sequence>
<keyword evidence="1" id="KW-0802">TPR repeat</keyword>
<reference evidence="2" key="1">
    <citation type="submission" date="2019-09" db="EMBL/GenBank/DDBJ databases">
        <authorList>
            <person name="Zhang L."/>
        </authorList>
    </citation>
    <scope>NUCLEOTIDE SEQUENCE</scope>
</reference>
<feature type="repeat" description="TPR" evidence="1">
    <location>
        <begin position="251"/>
        <end position="284"/>
    </location>
</feature>
<evidence type="ECO:0000256" key="1">
    <source>
        <dbReference type="PROSITE-ProRule" id="PRU00339"/>
    </source>
</evidence>
<evidence type="ECO:0000313" key="2">
    <source>
        <dbReference type="EMBL" id="VVW43207.1"/>
    </source>
</evidence>
<dbReference type="Gene3D" id="1.25.40.10">
    <property type="entry name" value="Tetratricopeptide repeat domain"/>
    <property type="match status" value="1"/>
</dbReference>
<protein>
    <submittedName>
        <fullName evidence="2">Uncharacterized protein</fullName>
    </submittedName>
</protein>
<dbReference type="AlphaFoldDB" id="A0A5K1DY73"/>
<dbReference type="OMA" id="QMGENER"/>
<dbReference type="PANTHER" id="PTHR26312:SF67">
    <property type="entry name" value="PROTEIN SLOW GREEN 1, CHLOROPLASTIC"/>
    <property type="match status" value="1"/>
</dbReference>
<dbReference type="GO" id="GO:0009535">
    <property type="term" value="C:chloroplast thylakoid membrane"/>
    <property type="evidence" value="ECO:0007669"/>
    <property type="project" value="TreeGrafter"/>
</dbReference>
<dbReference type="Gramene" id="NC6G0256950.1">
    <property type="protein sequence ID" value="NC6G0256950.1:cds"/>
    <property type="gene ID" value="NC6G0256950"/>
</dbReference>
<name>A0A5K1DY73_9MAGN</name>
<dbReference type="PROSITE" id="PS50005">
    <property type="entry name" value="TPR"/>
    <property type="match status" value="2"/>
</dbReference>
<dbReference type="PANTHER" id="PTHR26312">
    <property type="entry name" value="TETRATRICOPEPTIDE REPEAT PROTEIN 5"/>
    <property type="match status" value="1"/>
</dbReference>
<dbReference type="InterPro" id="IPR011990">
    <property type="entry name" value="TPR-like_helical_dom_sf"/>
</dbReference>
<dbReference type="SMART" id="SM00028">
    <property type="entry name" value="TPR"/>
    <property type="match status" value="3"/>
</dbReference>
<dbReference type="EMBL" id="LR721784">
    <property type="protein sequence ID" value="VVW43207.1"/>
    <property type="molecule type" value="Genomic_DNA"/>
</dbReference>